<keyword evidence="4" id="KW-1185">Reference proteome</keyword>
<dbReference type="InterPro" id="IPR058210">
    <property type="entry name" value="SACS/Nov_dom"/>
</dbReference>
<feature type="compositionally biased region" description="Basic and acidic residues" evidence="1">
    <location>
        <begin position="1302"/>
        <end position="1313"/>
    </location>
</feature>
<dbReference type="OrthoDB" id="1262810at2759"/>
<dbReference type="Pfam" id="PF25794">
    <property type="entry name" value="SACS"/>
    <property type="match status" value="1"/>
</dbReference>
<reference evidence="3 4" key="1">
    <citation type="journal article" date="2011" name="Science">
        <title>The Selaginella genome identifies genetic changes associated with the evolution of vascular plants.</title>
        <authorList>
            <person name="Banks J.A."/>
            <person name="Nishiyama T."/>
            <person name="Hasebe M."/>
            <person name="Bowman J.L."/>
            <person name="Gribskov M."/>
            <person name="dePamphilis C."/>
            <person name="Albert V.A."/>
            <person name="Aono N."/>
            <person name="Aoyama T."/>
            <person name="Ambrose B.A."/>
            <person name="Ashton N.W."/>
            <person name="Axtell M.J."/>
            <person name="Barker E."/>
            <person name="Barker M.S."/>
            <person name="Bennetzen J.L."/>
            <person name="Bonawitz N.D."/>
            <person name="Chapple C."/>
            <person name="Cheng C."/>
            <person name="Correa L.G."/>
            <person name="Dacre M."/>
            <person name="DeBarry J."/>
            <person name="Dreyer I."/>
            <person name="Elias M."/>
            <person name="Engstrom E.M."/>
            <person name="Estelle M."/>
            <person name="Feng L."/>
            <person name="Finet C."/>
            <person name="Floyd S.K."/>
            <person name="Frommer W.B."/>
            <person name="Fujita T."/>
            <person name="Gramzow L."/>
            <person name="Gutensohn M."/>
            <person name="Harholt J."/>
            <person name="Hattori M."/>
            <person name="Heyl A."/>
            <person name="Hirai T."/>
            <person name="Hiwatashi Y."/>
            <person name="Ishikawa M."/>
            <person name="Iwata M."/>
            <person name="Karol K.G."/>
            <person name="Koehler B."/>
            <person name="Kolukisaoglu U."/>
            <person name="Kubo M."/>
            <person name="Kurata T."/>
            <person name="Lalonde S."/>
            <person name="Li K."/>
            <person name="Li Y."/>
            <person name="Litt A."/>
            <person name="Lyons E."/>
            <person name="Manning G."/>
            <person name="Maruyama T."/>
            <person name="Michael T.P."/>
            <person name="Mikami K."/>
            <person name="Miyazaki S."/>
            <person name="Morinaga S."/>
            <person name="Murata T."/>
            <person name="Mueller-Roeber B."/>
            <person name="Nelson D.R."/>
            <person name="Obara M."/>
            <person name="Oguri Y."/>
            <person name="Olmstead R.G."/>
            <person name="Onodera N."/>
            <person name="Petersen B.L."/>
            <person name="Pils B."/>
            <person name="Prigge M."/>
            <person name="Rensing S.A."/>
            <person name="Riano-Pachon D.M."/>
            <person name="Roberts A.W."/>
            <person name="Sato Y."/>
            <person name="Scheller H.V."/>
            <person name="Schulz B."/>
            <person name="Schulz C."/>
            <person name="Shakirov E.V."/>
            <person name="Shibagaki N."/>
            <person name="Shinohara N."/>
            <person name="Shippen D.E."/>
            <person name="Soerensen I."/>
            <person name="Sotooka R."/>
            <person name="Sugimoto N."/>
            <person name="Sugita M."/>
            <person name="Sumikawa N."/>
            <person name="Tanurdzic M."/>
            <person name="Theissen G."/>
            <person name="Ulvskov P."/>
            <person name="Wakazuki S."/>
            <person name="Weng J.K."/>
            <person name="Willats W.W."/>
            <person name="Wipf D."/>
            <person name="Wolf P.G."/>
            <person name="Yang L."/>
            <person name="Zimmer A.D."/>
            <person name="Zhu Q."/>
            <person name="Mitros T."/>
            <person name="Hellsten U."/>
            <person name="Loque D."/>
            <person name="Otillar R."/>
            <person name="Salamov A."/>
            <person name="Schmutz J."/>
            <person name="Shapiro H."/>
            <person name="Lindquist E."/>
            <person name="Lucas S."/>
            <person name="Rokhsar D."/>
            <person name="Grigoriev I.V."/>
        </authorList>
    </citation>
    <scope>NUCLEOTIDE SEQUENCE [LARGE SCALE GENOMIC DNA]</scope>
</reference>
<dbReference type="NCBIfam" id="NF047352">
    <property type="entry name" value="P_loop_sacsin"/>
    <property type="match status" value="1"/>
</dbReference>
<organism evidence="4">
    <name type="scientific">Selaginella moellendorffii</name>
    <name type="common">Spikemoss</name>
    <dbReference type="NCBI Taxonomy" id="88036"/>
    <lineage>
        <taxon>Eukaryota</taxon>
        <taxon>Viridiplantae</taxon>
        <taxon>Streptophyta</taxon>
        <taxon>Embryophyta</taxon>
        <taxon>Tracheophyta</taxon>
        <taxon>Lycopodiopsida</taxon>
        <taxon>Selaginellales</taxon>
        <taxon>Selaginellaceae</taxon>
        <taxon>Selaginella</taxon>
    </lineage>
</organism>
<sequence>MSSQRMFIEHLRRDRFGIGQSGPNPLALMLQETIRLLSAELYQKDIHFLSELLQNAEDNTYHSSVEPSIEIYLTKTDVTGTGAAATLLLLNNEVGFSEKNIESLCGAGQSTKKGKKSQGYIGEKGIGFKSVFLVTKQPYIITNGFRIRFDEEPHNEAKLGYIVPEWVDRPTDAVLQKVCSKTELPATVIILPLRQEKISEVAKQLTQIPAETLLFLSKIRMLSIYDQQSRPPTELVLSRSVEMTTSKNGSVETSTTFLTASNGRNGTQHSNYYMFKQTLKVPEEAKVEKRKDVDSWTITLAFPVDDRISSSCSIGDIFSFLPSDIHSGLPFLINSDFLLVSSRETLLFDSPWNQGIFRCVPEVFYNAFELLLNTTAFGLQSIPSVARMAMYKYVPVTACRNSYLERVRNDILSKLKDNNVILCASDVGRAPPSGQLCKPALARKIAPSFRELLKAAPKCPRFLRGSPWFLRRSSSYIVDSTLQENYGSVLRLLGVPDMSNDEYHQSLDSEDWMRSLPDDAYVKLLVFLSSKSSTLRSLRFLKYRGSDGRLQLASMDDLARNDGRSMYWDSGHRATAWLAGWTEVFQRWLTFNFVPSACAAKIRQHSVLENWLERTPFSVSELTACSLARQVLGAVTANSSNAKLAVLAMHFLFDLYRNDRSSYTSISNQKRNEPIVENDGAVSPYVASYVSTRPLLLPAACGAKWPLLLPSDAWRRGVRKLSEEYMESATIDLSDSDVRTEFVNFLKEQFLATDIPAFDPVDEALPPHYVGNVAASSLLLKWIKSRHCNAPAFTSSIKTTKWLKTSHGYCCPTVAFLPVPELLKVLKVEDVPFVDKDWMPLEEYKNEFRSLGVACEPGMGYATVLRCLGNMQKLPARQVDTAKVVRFYQYLSRCAEQELWRDVDVIWVPQSEGRAATWKKKEECVIHDVEGLFEELGVVPLDSCYERVMQDILQKRFDVCEKPSIIKFCELWQRWSSKGKDVEVQKAYTVWRELVEAKLVSSRPTSTPYLKVFRASSCVPSIPACEKNAATVKLLPPAKTVMVDQLELEHLFRNTNPRPWVAWYPASQEINTQELYEVYSWLGVKTISECAESETDTSCMSLSLGRKLVWDEGYIHLGLFRAILGYLALSLSVKERQTIVQELLRLKEVELETGLKVHWTLRVGDTTRHAVSERMLYWNRERQELAYVDEGQRKKRNTEFGTEFARIIAEGLLFHHRDLIPGMERHLSMLAFSKFDVMEVDNMLIKHNMRLYSEDETFLKTGVIVDPSKADAEKNLHGGEAVAEMEPFVLPDVPETEEDQLERDSRISERPADSRSTTIVVAPSSYSPAFVAATPRPPPLDNRKYLLEQAFQVLSSLDEIKDEAWTMELPDEVFNSEKISAWRETYLPTVRRLLDYPPEEGYLKPGMRTGMSLDKMLTAAFLDAGNFPGVKGSSHHHLSVVGAACLNLCLAMELVKLDDNHHGGVNGAYKLTNTSLLAACFHACGLDESVLRSSNSAAVSDLVGASVARALLAVGFCAYDDGLGEVRRIYQEVFLAALGDALG</sequence>
<dbReference type="Proteomes" id="UP000001514">
    <property type="component" value="Unassembled WGS sequence"/>
</dbReference>
<name>D8RIT2_SELML</name>
<proteinExistence type="predicted"/>
<dbReference type="FunCoup" id="D8RIT2">
    <property type="interactions" value="80"/>
</dbReference>
<dbReference type="InterPro" id="IPR052957">
    <property type="entry name" value="Auxin_embryo_med"/>
</dbReference>
<dbReference type="PANTHER" id="PTHR32387">
    <property type="entry name" value="WU:FJ29H11"/>
    <property type="match status" value="1"/>
</dbReference>
<dbReference type="Gene3D" id="3.30.565.10">
    <property type="entry name" value="Histidine kinase-like ATPase, C-terminal domain"/>
    <property type="match status" value="1"/>
</dbReference>
<evidence type="ECO:0000256" key="1">
    <source>
        <dbReference type="SAM" id="MobiDB-lite"/>
    </source>
</evidence>
<evidence type="ECO:0000313" key="3">
    <source>
        <dbReference type="EMBL" id="EFJ27583.1"/>
    </source>
</evidence>
<dbReference type="Gramene" id="EFJ27583">
    <property type="protein sequence ID" value="EFJ27583"/>
    <property type="gene ID" value="SELMODRAFT_411712"/>
</dbReference>
<protein>
    <recommendedName>
        <fullName evidence="2">Sacsin/Nov domain-containing protein</fullName>
    </recommendedName>
</protein>
<dbReference type="InParanoid" id="D8RIT2"/>
<dbReference type="InterPro" id="IPR036890">
    <property type="entry name" value="HATPase_C_sf"/>
</dbReference>
<dbReference type="PANTHER" id="PTHR32387:SF3">
    <property type="entry name" value="ATP_DNA BINDING PROTEIN"/>
    <property type="match status" value="1"/>
</dbReference>
<gene>
    <name evidence="3" type="ORF">SELMODRAFT_411712</name>
</gene>
<dbReference type="SUPFAM" id="SSF55874">
    <property type="entry name" value="ATPase domain of HSP90 chaperone/DNA topoisomerase II/histidine kinase"/>
    <property type="match status" value="1"/>
</dbReference>
<evidence type="ECO:0000259" key="2">
    <source>
        <dbReference type="Pfam" id="PF25794"/>
    </source>
</evidence>
<dbReference type="HOGENOM" id="CLU_251648_0_0_1"/>
<dbReference type="EMBL" id="GL377581">
    <property type="protein sequence ID" value="EFJ27583.1"/>
    <property type="molecule type" value="Genomic_DNA"/>
</dbReference>
<feature type="region of interest" description="Disordered" evidence="1">
    <location>
        <begin position="1291"/>
        <end position="1314"/>
    </location>
</feature>
<feature type="domain" description="Sacsin/Nov" evidence="2">
    <location>
        <begin position="42"/>
        <end position="150"/>
    </location>
</feature>
<evidence type="ECO:0000313" key="4">
    <source>
        <dbReference type="Proteomes" id="UP000001514"/>
    </source>
</evidence>
<dbReference type="eggNOG" id="ENOG502QXH2">
    <property type="taxonomic scope" value="Eukaryota"/>
</dbReference>
<dbReference type="OMA" id="RIACSSH"/>
<dbReference type="KEGG" id="smo:SELMODRAFT_411712"/>
<accession>D8RIT2</accession>